<sequence>MKTAVALLVLVLVSSSLAATDWDRALQRYVGMLAMEINHADNNVGSTWKNCGKANDPIQLKKFSISPDPIAVPGNITLGAAGHVASALTSPLKATVDFQALRNGHWIKLPCIHKVGSCVYDDVCKILPPGPCPAGVKVCHCPFPAGLVALQNIKIPLAPVGLKMKQTQVRMKAVLSHNGVEMGCYELDTDLVVNS</sequence>
<accession>A0A1S3KBQ0</accession>
<dbReference type="AlphaFoldDB" id="A0A1S3KBQ0"/>
<dbReference type="SUPFAM" id="SSF63707">
    <property type="entry name" value="Ganglioside M2 (gm2) activator"/>
    <property type="match status" value="1"/>
</dbReference>
<dbReference type="GO" id="GO:0009898">
    <property type="term" value="C:cytoplasmic side of plasma membrane"/>
    <property type="evidence" value="ECO:0007669"/>
    <property type="project" value="TreeGrafter"/>
</dbReference>
<feature type="signal peptide" evidence="2">
    <location>
        <begin position="1"/>
        <end position="18"/>
    </location>
</feature>
<proteinExistence type="predicted"/>
<dbReference type="Proteomes" id="UP000085678">
    <property type="component" value="Unplaced"/>
</dbReference>
<dbReference type="KEGG" id="lak:106180434"/>
<dbReference type="PANTHER" id="PTHR17357:SF0">
    <property type="entry name" value="GANGLIOSIDE GM2 ACTIVATOR"/>
    <property type="match status" value="1"/>
</dbReference>
<keyword evidence="4" id="KW-1185">Reference proteome</keyword>
<dbReference type="InterPro" id="IPR003172">
    <property type="entry name" value="ML_dom"/>
</dbReference>
<dbReference type="OrthoDB" id="6409159at2759"/>
<evidence type="ECO:0000256" key="1">
    <source>
        <dbReference type="ARBA" id="ARBA00022729"/>
    </source>
</evidence>
<evidence type="ECO:0000313" key="4">
    <source>
        <dbReference type="Proteomes" id="UP000085678"/>
    </source>
</evidence>
<dbReference type="InParanoid" id="A0A1S3KBQ0"/>
<dbReference type="GeneID" id="106180434"/>
<dbReference type="PANTHER" id="PTHR17357">
    <property type="entry name" value="GM2 GANGLIOSIDE ACTIVATOR PROTEIN"/>
    <property type="match status" value="1"/>
</dbReference>
<feature type="domain" description="MD-2-related lipid-recognition" evidence="3">
    <location>
        <begin position="48"/>
        <end position="189"/>
    </location>
</feature>
<dbReference type="Gene3D" id="2.70.220.10">
    <property type="entry name" value="Ganglioside GM2 activator"/>
    <property type="match status" value="1"/>
</dbReference>
<protein>
    <submittedName>
        <fullName evidence="5">Ganglioside GM2 activator</fullName>
    </submittedName>
</protein>
<dbReference type="GO" id="GO:0006689">
    <property type="term" value="P:ganglioside catabolic process"/>
    <property type="evidence" value="ECO:0007669"/>
    <property type="project" value="InterPro"/>
</dbReference>
<name>A0A1S3KBQ0_LINAN</name>
<evidence type="ECO:0000256" key="2">
    <source>
        <dbReference type="SAM" id="SignalP"/>
    </source>
</evidence>
<dbReference type="STRING" id="7574.A0A1S3KBQ0"/>
<dbReference type="GO" id="GO:0005319">
    <property type="term" value="F:lipid transporter activity"/>
    <property type="evidence" value="ECO:0007669"/>
    <property type="project" value="TreeGrafter"/>
</dbReference>
<feature type="chain" id="PRO_5010335507" evidence="2">
    <location>
        <begin position="19"/>
        <end position="195"/>
    </location>
</feature>
<dbReference type="SMART" id="SM00737">
    <property type="entry name" value="ML"/>
    <property type="match status" value="1"/>
</dbReference>
<evidence type="ECO:0000313" key="5">
    <source>
        <dbReference type="RefSeq" id="XP_013419869.1"/>
    </source>
</evidence>
<organism evidence="4 5">
    <name type="scientific">Lingula anatina</name>
    <name type="common">Brachiopod</name>
    <name type="synonym">Lingula unguis</name>
    <dbReference type="NCBI Taxonomy" id="7574"/>
    <lineage>
        <taxon>Eukaryota</taxon>
        <taxon>Metazoa</taxon>
        <taxon>Spiralia</taxon>
        <taxon>Lophotrochozoa</taxon>
        <taxon>Brachiopoda</taxon>
        <taxon>Linguliformea</taxon>
        <taxon>Lingulata</taxon>
        <taxon>Lingulida</taxon>
        <taxon>Linguloidea</taxon>
        <taxon>Lingulidae</taxon>
        <taxon>Lingula</taxon>
    </lineage>
</organism>
<dbReference type="InterPro" id="IPR036846">
    <property type="entry name" value="GM2-AP_sf"/>
</dbReference>
<dbReference type="Pfam" id="PF02221">
    <property type="entry name" value="E1_DerP2_DerF2"/>
    <property type="match status" value="1"/>
</dbReference>
<evidence type="ECO:0000259" key="3">
    <source>
        <dbReference type="SMART" id="SM00737"/>
    </source>
</evidence>
<keyword evidence="1 2" id="KW-0732">Signal</keyword>
<reference evidence="5" key="1">
    <citation type="submission" date="2025-08" db="UniProtKB">
        <authorList>
            <consortium name="RefSeq"/>
        </authorList>
    </citation>
    <scope>IDENTIFICATION</scope>
    <source>
        <tissue evidence="5">Gonads</tissue>
    </source>
</reference>
<dbReference type="RefSeq" id="XP_013419869.1">
    <property type="nucleotide sequence ID" value="XM_013564415.1"/>
</dbReference>
<dbReference type="InterPro" id="IPR028996">
    <property type="entry name" value="GM2-AP"/>
</dbReference>
<dbReference type="GO" id="GO:0008047">
    <property type="term" value="F:enzyme activator activity"/>
    <property type="evidence" value="ECO:0007669"/>
    <property type="project" value="InterPro"/>
</dbReference>
<gene>
    <name evidence="5" type="primary">LOC106180434</name>
</gene>